<evidence type="ECO:0000313" key="6">
    <source>
        <dbReference type="EMBL" id="OAE47015.1"/>
    </source>
</evidence>
<feature type="signal peptide" evidence="4">
    <location>
        <begin position="1"/>
        <end position="26"/>
    </location>
</feature>
<name>A0A176XCY8_AGRTU</name>
<feature type="domain" description="Solute-binding protein family 5" evidence="5">
    <location>
        <begin position="110"/>
        <end position="526"/>
    </location>
</feature>
<dbReference type="GO" id="GO:0042884">
    <property type="term" value="P:microcin transport"/>
    <property type="evidence" value="ECO:0007669"/>
    <property type="project" value="TreeGrafter"/>
</dbReference>
<dbReference type="PANTHER" id="PTHR30290">
    <property type="entry name" value="PERIPLASMIC BINDING COMPONENT OF ABC TRANSPORTER"/>
    <property type="match status" value="1"/>
</dbReference>
<dbReference type="Proteomes" id="UP000077098">
    <property type="component" value="Unassembled WGS sequence"/>
</dbReference>
<dbReference type="InterPro" id="IPR030678">
    <property type="entry name" value="Peptide/Ni-bd"/>
</dbReference>
<feature type="chain" id="PRO_5008053316" evidence="4">
    <location>
        <begin position="27"/>
        <end position="615"/>
    </location>
</feature>
<evidence type="ECO:0000256" key="4">
    <source>
        <dbReference type="SAM" id="SignalP"/>
    </source>
</evidence>
<evidence type="ECO:0000256" key="2">
    <source>
        <dbReference type="ARBA" id="ARBA00005695"/>
    </source>
</evidence>
<dbReference type="Gene3D" id="3.40.190.10">
    <property type="entry name" value="Periplasmic binding protein-like II"/>
    <property type="match status" value="1"/>
</dbReference>
<evidence type="ECO:0000259" key="5">
    <source>
        <dbReference type="Pfam" id="PF00496"/>
    </source>
</evidence>
<comment type="caution">
    <text evidence="6">The sequence shown here is derived from an EMBL/GenBank/DDBJ whole genome shotgun (WGS) entry which is preliminary data.</text>
</comment>
<accession>A0A176XCY8</accession>
<dbReference type="Gene3D" id="3.10.105.10">
    <property type="entry name" value="Dipeptide-binding Protein, Domain 3"/>
    <property type="match status" value="1"/>
</dbReference>
<dbReference type="InterPro" id="IPR000914">
    <property type="entry name" value="SBP_5_dom"/>
</dbReference>
<dbReference type="GO" id="GO:0043190">
    <property type="term" value="C:ATP-binding cassette (ABC) transporter complex"/>
    <property type="evidence" value="ECO:0007669"/>
    <property type="project" value="InterPro"/>
</dbReference>
<protein>
    <submittedName>
        <fullName evidence="6">Bicyclomycin resistance protein</fullName>
    </submittedName>
</protein>
<dbReference type="GO" id="GO:0030288">
    <property type="term" value="C:outer membrane-bounded periplasmic space"/>
    <property type="evidence" value="ECO:0007669"/>
    <property type="project" value="TreeGrafter"/>
</dbReference>
<dbReference type="AlphaFoldDB" id="A0A176XCY8"/>
<reference evidence="6 7" key="1">
    <citation type="submission" date="2016-05" db="EMBL/GenBank/DDBJ databases">
        <authorList>
            <person name="Lavstsen T."/>
            <person name="Jespersen J.S."/>
        </authorList>
    </citation>
    <scope>NUCLEOTIDE SEQUENCE [LARGE SCALE GENOMIC DNA]</scope>
    <source>
        <strain evidence="6 7">KCJ1736</strain>
    </source>
</reference>
<evidence type="ECO:0000256" key="3">
    <source>
        <dbReference type="ARBA" id="ARBA00022729"/>
    </source>
</evidence>
<evidence type="ECO:0000313" key="7">
    <source>
        <dbReference type="Proteomes" id="UP000077098"/>
    </source>
</evidence>
<dbReference type="PANTHER" id="PTHR30290:SF64">
    <property type="entry name" value="ABC TRANSPORTER PERIPLASMIC BINDING PROTEIN"/>
    <property type="match status" value="1"/>
</dbReference>
<evidence type="ECO:0000256" key="1">
    <source>
        <dbReference type="ARBA" id="ARBA00004418"/>
    </source>
</evidence>
<gene>
    <name evidence="6" type="ORF">A7J57_13220</name>
</gene>
<sequence>MRNLAALIPALFLLGSSLLPGGAAQAQPLHGISMHGTPALPADFRHLPYVNPDVKKGGRISYGVVGTFDSLNPFVLKGMRTTARGVWDPEFGNLLYEPLMLRSSDEPFSLYGLLAESVEWDEERSFVQFNINPKAKWSDGEPVTPDDVIFSFNLLKEKGRPPFNTRLAGVAKMEKTGDRSVRFTFNDKANRETPLILASSTPILPKHATDPEKFEQAGLGDVIGSGPYRIKTLRPGERIIWERNPDYWGKDIPGKVGFDNYDEISITYFLQVTTMFEAFKKGDIDIYPEGDAINGTSDTSHWGQAYNFPAVHRGDIVKDVFQPRLPTGMFGLVFNTRRAVFADEKVREGLTYAFDFEWMNRNILGGSFKRTQSYWQNSPLGAYGNAADARELALLGDAAKSMPPELLAGTYALPTTDGTGADRKVLKMAVDKLKEAGYSIKNGRMSDANGRQLAFEIMTQNPAQERIALAYQRSLNLIGVAMGIRSVDDGQYQARSNSFDYDMIIRSLPSSLSPGMEQLNRWDSLSRDAQGSFNYAGVANPDIDRMIEALLQARSTEDFQAAVRAYDRLLVAGHYIIPLYYIGAQWVARWKYIDRPDMTPIQGNQKQTWWDARAQ</sequence>
<proteinExistence type="inferred from homology"/>
<dbReference type="CDD" id="cd08497">
    <property type="entry name" value="MbnE-like"/>
    <property type="match status" value="1"/>
</dbReference>
<organism evidence="6 7">
    <name type="scientific">Agrobacterium tumefaciens</name>
    <dbReference type="NCBI Taxonomy" id="358"/>
    <lineage>
        <taxon>Bacteria</taxon>
        <taxon>Pseudomonadati</taxon>
        <taxon>Pseudomonadota</taxon>
        <taxon>Alphaproteobacteria</taxon>
        <taxon>Hyphomicrobiales</taxon>
        <taxon>Rhizobiaceae</taxon>
        <taxon>Rhizobium/Agrobacterium group</taxon>
        <taxon>Agrobacterium</taxon>
        <taxon>Agrobacterium tumefaciens complex</taxon>
    </lineage>
</organism>
<comment type="subcellular location">
    <subcellularLocation>
        <location evidence="1">Periplasm</location>
    </subcellularLocation>
</comment>
<dbReference type="PIRSF" id="PIRSF002741">
    <property type="entry name" value="MppA"/>
    <property type="match status" value="1"/>
</dbReference>
<dbReference type="GO" id="GO:0015833">
    <property type="term" value="P:peptide transport"/>
    <property type="evidence" value="ECO:0007669"/>
    <property type="project" value="TreeGrafter"/>
</dbReference>
<dbReference type="EMBL" id="LXPS01000011">
    <property type="protein sequence ID" value="OAE47015.1"/>
    <property type="molecule type" value="Genomic_DNA"/>
</dbReference>
<dbReference type="Pfam" id="PF00496">
    <property type="entry name" value="SBP_bac_5"/>
    <property type="match status" value="1"/>
</dbReference>
<dbReference type="RefSeq" id="WP_063948796.1">
    <property type="nucleotide sequence ID" value="NZ_LXPS01000011.1"/>
</dbReference>
<comment type="similarity">
    <text evidence="2">Belongs to the bacterial solute-binding protein 5 family.</text>
</comment>
<dbReference type="SUPFAM" id="SSF53850">
    <property type="entry name" value="Periplasmic binding protein-like II"/>
    <property type="match status" value="1"/>
</dbReference>
<keyword evidence="3 4" id="KW-0732">Signal</keyword>
<dbReference type="GO" id="GO:1904680">
    <property type="term" value="F:peptide transmembrane transporter activity"/>
    <property type="evidence" value="ECO:0007669"/>
    <property type="project" value="TreeGrafter"/>
</dbReference>
<dbReference type="InterPro" id="IPR039424">
    <property type="entry name" value="SBP_5"/>
</dbReference>